<dbReference type="NCBIfam" id="TIGR03506">
    <property type="entry name" value="FlgEFG_subfam"/>
    <property type="match status" value="1"/>
</dbReference>
<evidence type="ECO:0000313" key="8">
    <source>
        <dbReference type="Proteomes" id="UP000005096"/>
    </source>
</evidence>
<dbReference type="HOGENOM" id="CLU_1871061_0_0_0"/>
<dbReference type="InterPro" id="IPR019776">
    <property type="entry name" value="Flagellar_basal_body_rod_CS"/>
</dbReference>
<evidence type="ECO:0000256" key="1">
    <source>
        <dbReference type="ARBA" id="ARBA00004117"/>
    </source>
</evidence>
<dbReference type="PaxDb" id="584708-Apau_0853"/>
<gene>
    <name evidence="7" type="ORF">Apau_0853</name>
</gene>
<feature type="region of interest" description="Disordered" evidence="5">
    <location>
        <begin position="109"/>
        <end position="136"/>
    </location>
</feature>
<dbReference type="GO" id="GO:0071978">
    <property type="term" value="P:bacterial-type flagellum-dependent swarming motility"/>
    <property type="evidence" value="ECO:0007669"/>
    <property type="project" value="TreeGrafter"/>
</dbReference>
<dbReference type="GO" id="GO:0009425">
    <property type="term" value="C:bacterial-type flagellum basal body"/>
    <property type="evidence" value="ECO:0007669"/>
    <property type="project" value="UniProtKB-SubCell"/>
</dbReference>
<dbReference type="AlphaFoldDB" id="E3CVT0"/>
<comment type="function">
    <text evidence="4">A flexible structure which links the flagellar filament to the drive apparatus in the basal body.</text>
</comment>
<dbReference type="InterPro" id="IPR020013">
    <property type="entry name" value="Flagellar_FlgE/F/G"/>
</dbReference>
<accession>E3CVT0</accession>
<name>E3CVT0_9BACT</name>
<dbReference type="EMBL" id="CM001022">
    <property type="protein sequence ID" value="EFQ23281.1"/>
    <property type="molecule type" value="Genomic_DNA"/>
</dbReference>
<dbReference type="PANTHER" id="PTHR30435:SF1">
    <property type="entry name" value="FLAGELLAR HOOK PROTEIN FLGE"/>
    <property type="match status" value="1"/>
</dbReference>
<evidence type="ECO:0000313" key="7">
    <source>
        <dbReference type="EMBL" id="EFQ23281.1"/>
    </source>
</evidence>
<evidence type="ECO:0000256" key="3">
    <source>
        <dbReference type="ARBA" id="ARBA00023143"/>
    </source>
</evidence>
<protein>
    <recommendedName>
        <fullName evidence="4">Flagellar hook protein FlgE</fullName>
    </recommendedName>
</protein>
<dbReference type="PROSITE" id="PS00588">
    <property type="entry name" value="FLAGELLA_BB_ROD"/>
    <property type="match status" value="1"/>
</dbReference>
<sequence length="136" mass="14548">MLRSLYSGVSGVKGHQTYLDVIGNNIANVNTTGFKKSNVLFQDLLYQSNRGAMAPNSDAGRGGINPMQVGLGVNIAAIETIHTQGPMQYTGNRNDMAIQGDGYFLVKEGEKSGSSSSRMGCFPGPRKPQLHLSVDQ</sequence>
<keyword evidence="3 4" id="KW-0975">Bacterial flagellum</keyword>
<feature type="domain" description="Flagellar basal body rod protein N-terminal" evidence="6">
    <location>
        <begin position="5"/>
        <end position="35"/>
    </location>
</feature>
<keyword evidence="7" id="KW-0282">Flagellum</keyword>
<reference evidence="7 8" key="1">
    <citation type="journal article" date="2010" name="Stand. Genomic Sci.">
        <title>Non-contiguous finished genome sequence of Aminomonas paucivorans type strain (GLU-3).</title>
        <authorList>
            <person name="Pitluck S."/>
            <person name="Yasawong M."/>
            <person name="Held B."/>
            <person name="Lapidus A."/>
            <person name="Nolan M."/>
            <person name="Copeland A."/>
            <person name="Lucas S."/>
            <person name="Del Rio T.G."/>
            <person name="Tice H."/>
            <person name="Cheng J.F."/>
            <person name="Chertkov O."/>
            <person name="Goodwin L."/>
            <person name="Tapia R."/>
            <person name="Han C."/>
            <person name="Liolios K."/>
            <person name="Ivanova N."/>
            <person name="Mavromatis K."/>
            <person name="Ovchinnikova G."/>
            <person name="Pati A."/>
            <person name="Chen A."/>
            <person name="Palaniappan K."/>
            <person name="Land M."/>
            <person name="Hauser L."/>
            <person name="Chang Y.J."/>
            <person name="Jeffries C.D."/>
            <person name="Pukall R."/>
            <person name="Spring S."/>
            <person name="Rohde M."/>
            <person name="Sikorski J."/>
            <person name="Goker M."/>
            <person name="Woyke T."/>
            <person name="Bristow J."/>
            <person name="Eisen J.A."/>
            <person name="Markowitz V."/>
            <person name="Hugenholtz P."/>
            <person name="Kyrpides N.C."/>
            <person name="Klenk H.P."/>
        </authorList>
    </citation>
    <scope>NUCLEOTIDE SEQUENCE [LARGE SCALE GENOMIC DNA]</scope>
    <source>
        <strain evidence="7 8">DSM 12260</strain>
    </source>
</reference>
<dbReference type="Proteomes" id="UP000005096">
    <property type="component" value="Chromosome"/>
</dbReference>
<dbReference type="Pfam" id="PF00460">
    <property type="entry name" value="Flg_bb_rod"/>
    <property type="match status" value="1"/>
</dbReference>
<dbReference type="PANTHER" id="PTHR30435">
    <property type="entry name" value="FLAGELLAR PROTEIN"/>
    <property type="match status" value="1"/>
</dbReference>
<proteinExistence type="inferred from homology"/>
<dbReference type="GO" id="GO:0005829">
    <property type="term" value="C:cytosol"/>
    <property type="evidence" value="ECO:0007669"/>
    <property type="project" value="TreeGrafter"/>
</dbReference>
<evidence type="ECO:0000256" key="5">
    <source>
        <dbReference type="SAM" id="MobiDB-lite"/>
    </source>
</evidence>
<evidence type="ECO:0000259" key="6">
    <source>
        <dbReference type="Pfam" id="PF00460"/>
    </source>
</evidence>
<dbReference type="STRING" id="584708.Apau_0853"/>
<comment type="similarity">
    <text evidence="2 4">Belongs to the flagella basal body rod proteins family.</text>
</comment>
<evidence type="ECO:0000256" key="2">
    <source>
        <dbReference type="ARBA" id="ARBA00009677"/>
    </source>
</evidence>
<evidence type="ECO:0000256" key="4">
    <source>
        <dbReference type="RuleBase" id="RU362116"/>
    </source>
</evidence>
<dbReference type="InterPro" id="IPR001444">
    <property type="entry name" value="Flag_bb_rod_N"/>
</dbReference>
<keyword evidence="7" id="KW-0966">Cell projection</keyword>
<keyword evidence="8" id="KW-1185">Reference proteome</keyword>
<dbReference type="RefSeq" id="WP_006300453.1">
    <property type="nucleotide sequence ID" value="NZ_CM001022.1"/>
</dbReference>
<keyword evidence="7" id="KW-0969">Cilium</keyword>
<dbReference type="GO" id="GO:0009424">
    <property type="term" value="C:bacterial-type flagellum hook"/>
    <property type="evidence" value="ECO:0007669"/>
    <property type="project" value="TreeGrafter"/>
</dbReference>
<organism evidence="7 8">
    <name type="scientific">Aminomonas paucivorans DSM 12260</name>
    <dbReference type="NCBI Taxonomy" id="584708"/>
    <lineage>
        <taxon>Bacteria</taxon>
        <taxon>Thermotogati</taxon>
        <taxon>Synergistota</taxon>
        <taxon>Synergistia</taxon>
        <taxon>Synergistales</taxon>
        <taxon>Synergistaceae</taxon>
        <taxon>Aminomonas</taxon>
    </lineage>
</organism>
<comment type="subcellular location">
    <subcellularLocation>
        <location evidence="1 4">Bacterial flagellum basal body</location>
    </subcellularLocation>
</comment>
<dbReference type="eggNOG" id="COG1749">
    <property type="taxonomic scope" value="Bacteria"/>
</dbReference>